<keyword evidence="2" id="KW-1185">Reference proteome</keyword>
<gene>
    <name evidence="1" type="ORF">RRG08_062749</name>
</gene>
<dbReference type="Proteomes" id="UP001283361">
    <property type="component" value="Unassembled WGS sequence"/>
</dbReference>
<sequence length="73" mass="8089">MLPSAYPLTGANFRTVARGFHRSVGGFRAAWVSQLCAQDVLRLSGPSPGPNLRIPFFIKVISWRIGTDRNKEC</sequence>
<evidence type="ECO:0000313" key="1">
    <source>
        <dbReference type="EMBL" id="KAK3750435.1"/>
    </source>
</evidence>
<evidence type="ECO:0000313" key="2">
    <source>
        <dbReference type="Proteomes" id="UP001283361"/>
    </source>
</evidence>
<comment type="caution">
    <text evidence="1">The sequence shown here is derived from an EMBL/GenBank/DDBJ whole genome shotgun (WGS) entry which is preliminary data.</text>
</comment>
<name>A0AAE1D0Y6_9GAST</name>
<organism evidence="1 2">
    <name type="scientific">Elysia crispata</name>
    <name type="common">lettuce slug</name>
    <dbReference type="NCBI Taxonomy" id="231223"/>
    <lineage>
        <taxon>Eukaryota</taxon>
        <taxon>Metazoa</taxon>
        <taxon>Spiralia</taxon>
        <taxon>Lophotrochozoa</taxon>
        <taxon>Mollusca</taxon>
        <taxon>Gastropoda</taxon>
        <taxon>Heterobranchia</taxon>
        <taxon>Euthyneura</taxon>
        <taxon>Panpulmonata</taxon>
        <taxon>Sacoglossa</taxon>
        <taxon>Placobranchoidea</taxon>
        <taxon>Plakobranchidae</taxon>
        <taxon>Elysia</taxon>
    </lineage>
</organism>
<protein>
    <submittedName>
        <fullName evidence="1">Uncharacterized protein</fullName>
    </submittedName>
</protein>
<dbReference type="EMBL" id="JAWDGP010005880">
    <property type="protein sequence ID" value="KAK3750435.1"/>
    <property type="molecule type" value="Genomic_DNA"/>
</dbReference>
<proteinExistence type="predicted"/>
<reference evidence="1" key="1">
    <citation type="journal article" date="2023" name="G3 (Bethesda)">
        <title>A reference genome for the long-term kleptoplast-retaining sea slug Elysia crispata morphotype clarki.</title>
        <authorList>
            <person name="Eastman K.E."/>
            <person name="Pendleton A.L."/>
            <person name="Shaikh M.A."/>
            <person name="Suttiyut T."/>
            <person name="Ogas R."/>
            <person name="Tomko P."/>
            <person name="Gavelis G."/>
            <person name="Widhalm J.R."/>
            <person name="Wisecaver J.H."/>
        </authorList>
    </citation>
    <scope>NUCLEOTIDE SEQUENCE</scope>
    <source>
        <strain evidence="1">ECLA1</strain>
    </source>
</reference>
<accession>A0AAE1D0Y6</accession>
<dbReference type="AlphaFoldDB" id="A0AAE1D0Y6"/>